<dbReference type="EMBL" id="UINC01047278">
    <property type="protein sequence ID" value="SVB56356.1"/>
    <property type="molecule type" value="Genomic_DNA"/>
</dbReference>
<proteinExistence type="predicted"/>
<evidence type="ECO:0000313" key="1">
    <source>
        <dbReference type="EMBL" id="SVB56356.1"/>
    </source>
</evidence>
<organism evidence="1">
    <name type="scientific">marine metagenome</name>
    <dbReference type="NCBI Taxonomy" id="408172"/>
    <lineage>
        <taxon>unclassified sequences</taxon>
        <taxon>metagenomes</taxon>
        <taxon>ecological metagenomes</taxon>
    </lineage>
</organism>
<name>A0A382F033_9ZZZZ</name>
<gene>
    <name evidence="1" type="ORF">METZ01_LOCUS209210</name>
</gene>
<accession>A0A382F033</accession>
<reference evidence="1" key="1">
    <citation type="submission" date="2018-05" db="EMBL/GenBank/DDBJ databases">
        <authorList>
            <person name="Lanie J.A."/>
            <person name="Ng W.-L."/>
            <person name="Kazmierczak K.M."/>
            <person name="Andrzejewski T.M."/>
            <person name="Davidsen T.M."/>
            <person name="Wayne K.J."/>
            <person name="Tettelin H."/>
            <person name="Glass J.I."/>
            <person name="Rusch D."/>
            <person name="Podicherti R."/>
            <person name="Tsui H.-C.T."/>
            <person name="Winkler M.E."/>
        </authorList>
    </citation>
    <scope>NUCLEOTIDE SEQUENCE</scope>
</reference>
<sequence>MSVTVIVSFQVTDFDVWKAVFDDDENNREKAGIAATAYKEVDNSNQVHVIGTVPSKEEFLAFFAQPELQKRIQDSGTIGPPDIKFLELG</sequence>
<dbReference type="AlphaFoldDB" id="A0A382F033"/>
<protein>
    <recommendedName>
        <fullName evidence="2">ABM domain-containing protein</fullName>
    </recommendedName>
</protein>
<evidence type="ECO:0008006" key="2">
    <source>
        <dbReference type="Google" id="ProtNLM"/>
    </source>
</evidence>